<dbReference type="CDD" id="cd06558">
    <property type="entry name" value="crotonase-like"/>
    <property type="match status" value="1"/>
</dbReference>
<dbReference type="Gene3D" id="1.10.12.10">
    <property type="entry name" value="Lyase 2-enoyl-coa Hydratase, Chain A, domain 2"/>
    <property type="match status" value="1"/>
</dbReference>
<dbReference type="InterPro" id="IPR029045">
    <property type="entry name" value="ClpP/crotonase-like_dom_sf"/>
</dbReference>
<dbReference type="Proteomes" id="UP001595752">
    <property type="component" value="Unassembled WGS sequence"/>
</dbReference>
<dbReference type="Gene3D" id="3.90.226.10">
    <property type="entry name" value="2-enoyl-CoA Hydratase, Chain A, domain 1"/>
    <property type="match status" value="1"/>
</dbReference>
<comment type="caution">
    <text evidence="4">The sequence shown here is derived from an EMBL/GenBank/DDBJ whole genome shotgun (WGS) entry which is preliminary data.</text>
</comment>
<organism evidence="4 5">
    <name type="scientific">Bacillus songklensis</name>
    <dbReference type="NCBI Taxonomy" id="1069116"/>
    <lineage>
        <taxon>Bacteria</taxon>
        <taxon>Bacillati</taxon>
        <taxon>Bacillota</taxon>
        <taxon>Bacilli</taxon>
        <taxon>Bacillales</taxon>
        <taxon>Bacillaceae</taxon>
        <taxon>Bacillus</taxon>
    </lineage>
</organism>
<dbReference type="InterPro" id="IPR018376">
    <property type="entry name" value="Enoyl-CoA_hyd/isom_CS"/>
</dbReference>
<evidence type="ECO:0000313" key="5">
    <source>
        <dbReference type="Proteomes" id="UP001595752"/>
    </source>
</evidence>
<reference evidence="5" key="1">
    <citation type="journal article" date="2019" name="Int. J. Syst. Evol. Microbiol.">
        <title>The Global Catalogue of Microorganisms (GCM) 10K type strain sequencing project: providing services to taxonomists for standard genome sequencing and annotation.</title>
        <authorList>
            <consortium name="The Broad Institute Genomics Platform"/>
            <consortium name="The Broad Institute Genome Sequencing Center for Infectious Disease"/>
            <person name="Wu L."/>
            <person name="Ma J."/>
        </authorList>
    </citation>
    <scope>NUCLEOTIDE SEQUENCE [LARGE SCALE GENOMIC DNA]</scope>
    <source>
        <strain evidence="5">CCUG 61889</strain>
    </source>
</reference>
<comment type="similarity">
    <text evidence="1 3">Belongs to the enoyl-CoA hydratase/isomerase family.</text>
</comment>
<dbReference type="PANTHER" id="PTHR11941:SF54">
    <property type="entry name" value="ENOYL-COA HYDRATASE, MITOCHONDRIAL"/>
    <property type="match status" value="1"/>
</dbReference>
<evidence type="ECO:0000256" key="2">
    <source>
        <dbReference type="ARBA" id="ARBA00023239"/>
    </source>
</evidence>
<proteinExistence type="inferred from homology"/>
<accession>A0ABV8B5P6</accession>
<gene>
    <name evidence="4" type="ORF">ACFOU2_13835</name>
</gene>
<name>A0ABV8B5P6_9BACI</name>
<dbReference type="InterPro" id="IPR001753">
    <property type="entry name" value="Enoyl-CoA_hydra/iso"/>
</dbReference>
<dbReference type="PROSITE" id="PS00166">
    <property type="entry name" value="ENOYL_COA_HYDRATASE"/>
    <property type="match status" value="1"/>
</dbReference>
<dbReference type="RefSeq" id="WP_377916046.1">
    <property type="nucleotide sequence ID" value="NZ_JBHRZT010000052.1"/>
</dbReference>
<evidence type="ECO:0000256" key="3">
    <source>
        <dbReference type="RuleBase" id="RU003707"/>
    </source>
</evidence>
<evidence type="ECO:0000313" key="4">
    <source>
        <dbReference type="EMBL" id="MFC3884526.1"/>
    </source>
</evidence>
<evidence type="ECO:0000256" key="1">
    <source>
        <dbReference type="ARBA" id="ARBA00005254"/>
    </source>
</evidence>
<dbReference type="EMBL" id="JBHRZT010000052">
    <property type="protein sequence ID" value="MFC3884526.1"/>
    <property type="molecule type" value="Genomic_DNA"/>
</dbReference>
<sequence>MSKFEHLIYTVEDYVAIITINRPKYLNALNSQLLKELSDLADHIGSDTSIRAVILTGAGEKAFVAGADISEMKHKNVLEGREFSHFGNEVFSKLENLPQPIIAAVNGFALGGGCELAMACDFRIASTRAKFGQPEVKLGIMAGFGGSQRLPRIVGPGIAKELLFTGELITAERAREIGLVNHVVEPTELLTKAKEIANNIAANSPLGVQFSKKAVNEGIGLDLERALSLEAEMFGTLFATEDQKAGMSAFLEKRTCIFQGK</sequence>
<dbReference type="PANTHER" id="PTHR11941">
    <property type="entry name" value="ENOYL-COA HYDRATASE-RELATED"/>
    <property type="match status" value="1"/>
</dbReference>
<keyword evidence="5" id="KW-1185">Reference proteome</keyword>
<protein>
    <submittedName>
        <fullName evidence="4">Enoyl-CoA hydratase-related protein</fullName>
    </submittedName>
</protein>
<dbReference type="SUPFAM" id="SSF52096">
    <property type="entry name" value="ClpP/crotonase"/>
    <property type="match status" value="1"/>
</dbReference>
<dbReference type="Pfam" id="PF00378">
    <property type="entry name" value="ECH_1"/>
    <property type="match status" value="1"/>
</dbReference>
<keyword evidence="2" id="KW-0456">Lyase</keyword>
<dbReference type="InterPro" id="IPR014748">
    <property type="entry name" value="Enoyl-CoA_hydra_C"/>
</dbReference>